<evidence type="ECO:0000313" key="3">
    <source>
        <dbReference type="Proteomes" id="UP000552644"/>
    </source>
</evidence>
<dbReference type="EMBL" id="JACHJP010000003">
    <property type="protein sequence ID" value="MBB4916359.1"/>
    <property type="molecule type" value="Genomic_DNA"/>
</dbReference>
<accession>A0A7W7QMK6</accession>
<dbReference type="RefSeq" id="WP_184715688.1">
    <property type="nucleotide sequence ID" value="NZ_JACHJP010000003.1"/>
</dbReference>
<feature type="signal peptide" evidence="1">
    <location>
        <begin position="1"/>
        <end position="26"/>
    </location>
</feature>
<gene>
    <name evidence="2" type="ORF">FHS44_003447</name>
</gene>
<name>A0A7W7QMK6_9ACTN</name>
<comment type="caution">
    <text evidence="2">The sequence shown here is derived from an EMBL/GenBank/DDBJ whole genome shotgun (WGS) entry which is preliminary data.</text>
</comment>
<protein>
    <submittedName>
        <fullName evidence="2">Uncharacterized protein</fullName>
    </submittedName>
</protein>
<reference evidence="2 3" key="1">
    <citation type="submission" date="2020-08" db="EMBL/GenBank/DDBJ databases">
        <title>Genomic Encyclopedia of Type Strains, Phase III (KMG-III): the genomes of soil and plant-associated and newly described type strains.</title>
        <authorList>
            <person name="Whitman W."/>
        </authorList>
    </citation>
    <scope>NUCLEOTIDE SEQUENCE [LARGE SCALE GENOMIC DNA]</scope>
    <source>
        <strain evidence="2 3">CECT 8840</strain>
    </source>
</reference>
<feature type="chain" id="PRO_5031347235" evidence="1">
    <location>
        <begin position="27"/>
        <end position="247"/>
    </location>
</feature>
<organism evidence="2 3">
    <name type="scientific">Streptosporangium saharense</name>
    <dbReference type="NCBI Taxonomy" id="1706840"/>
    <lineage>
        <taxon>Bacteria</taxon>
        <taxon>Bacillati</taxon>
        <taxon>Actinomycetota</taxon>
        <taxon>Actinomycetes</taxon>
        <taxon>Streptosporangiales</taxon>
        <taxon>Streptosporangiaceae</taxon>
        <taxon>Streptosporangium</taxon>
    </lineage>
</organism>
<keyword evidence="1" id="KW-0732">Signal</keyword>
<dbReference type="Proteomes" id="UP000552644">
    <property type="component" value="Unassembled WGS sequence"/>
</dbReference>
<evidence type="ECO:0000256" key="1">
    <source>
        <dbReference type="SAM" id="SignalP"/>
    </source>
</evidence>
<proteinExistence type="predicted"/>
<evidence type="ECO:0000313" key="2">
    <source>
        <dbReference type="EMBL" id="MBB4916359.1"/>
    </source>
</evidence>
<sequence>MKRITVGLLSAALGGSLLLGASPASAQRASLSVHIDSVNPNPVVVTEGHDTNVTVEVRTTEATRVELRLRPAVNTLAAQDAPEAKLFHEGDLWRFSTRFDSDDIEGRWLAIADAYDKDGKKLTDQVNFSVKHEQARKAETRIASFRVSPTAVRKGRSVYFTGRLEVRDRRHWAGVRNEEVGIYFRTRGSSAWKWVASTDTGWRGQFRTKARATRDGEYRAVFEGDRRLDDSTSRSVRVRVWGGGWHR</sequence>
<keyword evidence="3" id="KW-1185">Reference proteome</keyword>
<dbReference type="AlphaFoldDB" id="A0A7W7QMK6"/>